<proteinExistence type="predicted"/>
<protein>
    <submittedName>
        <fullName evidence="1">Tail protein</fullName>
    </submittedName>
</protein>
<evidence type="ECO:0000313" key="1">
    <source>
        <dbReference type="EMBL" id="DAD96425.1"/>
    </source>
</evidence>
<dbReference type="EMBL" id="BK015217">
    <property type="protein sequence ID" value="DAD96425.1"/>
    <property type="molecule type" value="Genomic_DNA"/>
</dbReference>
<sequence length="368" mass="41536">MNAYNESLTSGGALIQKHCWMRRLRITFESKEDVTNRLTKEDPDFIPWLKNKYPGLAKYGNQGGVRLTIGDDPRENLSIHVTGTKNLGLTQDNGVIQIENVTYDTIALIIALKLYRVRIEVGYQNNDDLFCVAKGEISWIQQKIRSRHDYELYITYASELVASWSQNRINFSMRSGSNVSDMFHWMFIQQGLAPDKILLDNRLRRLVAANILAASGQTTSIIDQTLGSYSDNLSGLTLSTDSSYNGKVISISDIKNSRVIPINENFVYIGNGNPTVTSNNGLQIQLFPIFNLFPGDILKVPNRLIDTSSGMTRADSVYNTFNQNWLNPDGQYIIKRLEYTFENRGNTFLYNITALPVNLYQGLTGGML</sequence>
<organism evidence="1">
    <name type="scientific">Myoviridae sp. ctj3P51</name>
    <dbReference type="NCBI Taxonomy" id="2826687"/>
    <lineage>
        <taxon>Viruses</taxon>
        <taxon>Duplodnaviria</taxon>
        <taxon>Heunggongvirae</taxon>
        <taxon>Uroviricota</taxon>
        <taxon>Caudoviricetes</taxon>
    </lineage>
</organism>
<reference evidence="1" key="1">
    <citation type="journal article" date="2021" name="Proc. Natl. Acad. Sci. U.S.A.">
        <title>A Catalog of Tens of Thousands of Viruses from Human Metagenomes Reveals Hidden Associations with Chronic Diseases.</title>
        <authorList>
            <person name="Tisza M.J."/>
            <person name="Buck C.B."/>
        </authorList>
    </citation>
    <scope>NUCLEOTIDE SEQUENCE</scope>
    <source>
        <strain evidence="1">Ctj3P51</strain>
    </source>
</reference>
<accession>A0A8S5NNY6</accession>
<name>A0A8S5NNY6_9CAUD</name>